<dbReference type="FunFam" id="1.25.40.420:FF:000001">
    <property type="entry name" value="Kelch-like family member 12"/>
    <property type="match status" value="1"/>
</dbReference>
<name>A0AAN9BXU3_9CAEN</name>
<gene>
    <name evidence="4" type="ORF">V1264_013026</name>
</gene>
<dbReference type="SUPFAM" id="SSF117281">
    <property type="entry name" value="Kelch motif"/>
    <property type="match status" value="1"/>
</dbReference>
<dbReference type="PANTHER" id="PTHR45632:SF3">
    <property type="entry name" value="KELCH-LIKE PROTEIN 32"/>
    <property type="match status" value="1"/>
</dbReference>
<dbReference type="AlphaFoldDB" id="A0AAN9BXU3"/>
<dbReference type="SUPFAM" id="SSF54695">
    <property type="entry name" value="POZ domain"/>
    <property type="match status" value="1"/>
</dbReference>
<proteinExistence type="predicted"/>
<organism evidence="4 5">
    <name type="scientific">Littorina saxatilis</name>
    <dbReference type="NCBI Taxonomy" id="31220"/>
    <lineage>
        <taxon>Eukaryota</taxon>
        <taxon>Metazoa</taxon>
        <taxon>Spiralia</taxon>
        <taxon>Lophotrochozoa</taxon>
        <taxon>Mollusca</taxon>
        <taxon>Gastropoda</taxon>
        <taxon>Caenogastropoda</taxon>
        <taxon>Littorinimorpha</taxon>
        <taxon>Littorinoidea</taxon>
        <taxon>Littorinidae</taxon>
        <taxon>Littorina</taxon>
    </lineage>
</organism>
<keyword evidence="1" id="KW-0880">Kelch repeat</keyword>
<accession>A0AAN9BXU3</accession>
<dbReference type="InterPro" id="IPR000210">
    <property type="entry name" value="BTB/POZ_dom"/>
</dbReference>
<dbReference type="Pfam" id="PF07707">
    <property type="entry name" value="BACK"/>
    <property type="match status" value="1"/>
</dbReference>
<dbReference type="InterPro" id="IPR017096">
    <property type="entry name" value="BTB-kelch_protein"/>
</dbReference>
<dbReference type="SMART" id="SM00612">
    <property type="entry name" value="Kelch"/>
    <property type="match status" value="3"/>
</dbReference>
<dbReference type="PANTHER" id="PTHR45632">
    <property type="entry name" value="LD33804P"/>
    <property type="match status" value="1"/>
</dbReference>
<sequence length="565" mass="64470">MAEKEALELKSNLTTGLLDLLAGSRHVDTTIHVNGRSFQCHRVVLCAMSRYFDAMFSSGMLECQAGEVFLHNAHPAAFDVTLHFMYGKDIELTADNVCEILEMSSVYQIPALQSKCERFLSKDLCTGNCLTRWKLSSIYSCSWLGERSWEMILHHFKELATTDDFHMLGKEELIRIITADRLQVEKEEEVCKVALHWLEHDPARMGVLHDVFQHLKLPLMTQQYLESLHKAKAYIRENSTVCELVNKYAHRQRPGLHSASSVEERGEPDEIFRDRSEDVLVMVDGRRQEVVCYSLQRRKLFTLAKFPYFADGKAACVHLGDIFVSGGVSSVREKRLVRFNTKRNRWDECCAMNEGRSYHNLVSVGDQLFSLSGFLDDEPVSSIECYTSQGNSWQKAGDLAAPAGGISAAALGDMIYMFGGRRNRHEREMPTFQSFDTRTKTACILNDLPLPTCWSQAVVVDDFIHIFCPNGHVLGFEKTGPPRIMTVSPKLDGNYFSVVHHRGTFLVIQVGDAKYHDEVRIFQPDTGEVHIRHERLPRSLCDSKWVKVIINRHHLKYECSHPTHR</sequence>
<dbReference type="InterPro" id="IPR011333">
    <property type="entry name" value="SKP1/BTB/POZ_sf"/>
</dbReference>
<dbReference type="PIRSF" id="PIRSF037037">
    <property type="entry name" value="Kelch-like_protein_gigaxonin"/>
    <property type="match status" value="1"/>
</dbReference>
<dbReference type="InterPro" id="IPR006652">
    <property type="entry name" value="Kelch_1"/>
</dbReference>
<dbReference type="Gene3D" id="2.120.10.80">
    <property type="entry name" value="Kelch-type beta propeller"/>
    <property type="match status" value="1"/>
</dbReference>
<evidence type="ECO:0000313" key="4">
    <source>
        <dbReference type="EMBL" id="KAK7113812.1"/>
    </source>
</evidence>
<protein>
    <recommendedName>
        <fullName evidence="3">BTB domain-containing protein</fullName>
    </recommendedName>
</protein>
<evidence type="ECO:0000259" key="3">
    <source>
        <dbReference type="PROSITE" id="PS50097"/>
    </source>
</evidence>
<dbReference type="Gene3D" id="1.25.40.420">
    <property type="match status" value="1"/>
</dbReference>
<keyword evidence="2" id="KW-0677">Repeat</keyword>
<feature type="domain" description="BTB" evidence="3">
    <location>
        <begin position="27"/>
        <end position="94"/>
    </location>
</feature>
<dbReference type="SMART" id="SM00225">
    <property type="entry name" value="BTB"/>
    <property type="match status" value="1"/>
</dbReference>
<keyword evidence="5" id="KW-1185">Reference proteome</keyword>
<dbReference type="Pfam" id="PF00651">
    <property type="entry name" value="BTB"/>
    <property type="match status" value="1"/>
</dbReference>
<evidence type="ECO:0000313" key="5">
    <source>
        <dbReference type="Proteomes" id="UP001374579"/>
    </source>
</evidence>
<reference evidence="4 5" key="1">
    <citation type="submission" date="2024-02" db="EMBL/GenBank/DDBJ databases">
        <title>Chromosome-scale genome assembly of the rough periwinkle Littorina saxatilis.</title>
        <authorList>
            <person name="De Jode A."/>
            <person name="Faria R."/>
            <person name="Formenti G."/>
            <person name="Sims Y."/>
            <person name="Smith T.P."/>
            <person name="Tracey A."/>
            <person name="Wood J.M.D."/>
            <person name="Zagrodzka Z.B."/>
            <person name="Johannesson K."/>
            <person name="Butlin R.K."/>
            <person name="Leder E.H."/>
        </authorList>
    </citation>
    <scope>NUCLEOTIDE SEQUENCE [LARGE SCALE GENOMIC DNA]</scope>
    <source>
        <strain evidence="4">Snail1</strain>
        <tissue evidence="4">Muscle</tissue>
    </source>
</reference>
<dbReference type="Gene3D" id="3.30.710.10">
    <property type="entry name" value="Potassium Channel Kv1.1, Chain A"/>
    <property type="match status" value="1"/>
</dbReference>
<dbReference type="SMART" id="SM00875">
    <property type="entry name" value="BACK"/>
    <property type="match status" value="1"/>
</dbReference>
<comment type="caution">
    <text evidence="4">The sequence shown here is derived from an EMBL/GenBank/DDBJ whole genome shotgun (WGS) entry which is preliminary data.</text>
</comment>
<dbReference type="EMBL" id="JBAMIC010000002">
    <property type="protein sequence ID" value="KAK7113812.1"/>
    <property type="molecule type" value="Genomic_DNA"/>
</dbReference>
<dbReference type="InterPro" id="IPR015915">
    <property type="entry name" value="Kelch-typ_b-propeller"/>
</dbReference>
<dbReference type="PROSITE" id="PS50097">
    <property type="entry name" value="BTB"/>
    <property type="match status" value="1"/>
</dbReference>
<dbReference type="Proteomes" id="UP001374579">
    <property type="component" value="Unassembled WGS sequence"/>
</dbReference>
<evidence type="ECO:0000256" key="2">
    <source>
        <dbReference type="ARBA" id="ARBA00022737"/>
    </source>
</evidence>
<evidence type="ECO:0000256" key="1">
    <source>
        <dbReference type="ARBA" id="ARBA00022441"/>
    </source>
</evidence>
<dbReference type="InterPro" id="IPR011705">
    <property type="entry name" value="BACK"/>
</dbReference>